<evidence type="ECO:0000313" key="1">
    <source>
        <dbReference type="EMBL" id="GBM58439.1"/>
    </source>
</evidence>
<dbReference type="AlphaFoldDB" id="A0A4Y2GZV6"/>
<evidence type="ECO:0000313" key="2">
    <source>
        <dbReference type="Proteomes" id="UP000499080"/>
    </source>
</evidence>
<name>A0A4Y2GZV6_ARAVE</name>
<dbReference type="Proteomes" id="UP000499080">
    <property type="component" value="Unassembled WGS sequence"/>
</dbReference>
<dbReference type="EMBL" id="BGPR01001634">
    <property type="protein sequence ID" value="GBM58439.1"/>
    <property type="molecule type" value="Genomic_DNA"/>
</dbReference>
<comment type="caution">
    <text evidence="1">The sequence shown here is derived from an EMBL/GenBank/DDBJ whole genome shotgun (WGS) entry which is preliminary data.</text>
</comment>
<gene>
    <name evidence="1" type="ORF">AVEN_269130_1</name>
</gene>
<proteinExistence type="predicted"/>
<reference evidence="1 2" key="1">
    <citation type="journal article" date="2019" name="Sci. Rep.">
        <title>Orb-weaving spider Araneus ventricosus genome elucidates the spidroin gene catalogue.</title>
        <authorList>
            <person name="Kono N."/>
            <person name="Nakamura H."/>
            <person name="Ohtoshi R."/>
            <person name="Moran D.A.P."/>
            <person name="Shinohara A."/>
            <person name="Yoshida Y."/>
            <person name="Fujiwara M."/>
            <person name="Mori M."/>
            <person name="Tomita M."/>
            <person name="Arakawa K."/>
        </authorList>
    </citation>
    <scope>NUCLEOTIDE SEQUENCE [LARGE SCALE GENOMIC DNA]</scope>
</reference>
<keyword evidence="2" id="KW-1185">Reference proteome</keyword>
<accession>A0A4Y2GZV6</accession>
<organism evidence="1 2">
    <name type="scientific">Araneus ventricosus</name>
    <name type="common">Orbweaver spider</name>
    <name type="synonym">Epeira ventricosa</name>
    <dbReference type="NCBI Taxonomy" id="182803"/>
    <lineage>
        <taxon>Eukaryota</taxon>
        <taxon>Metazoa</taxon>
        <taxon>Ecdysozoa</taxon>
        <taxon>Arthropoda</taxon>
        <taxon>Chelicerata</taxon>
        <taxon>Arachnida</taxon>
        <taxon>Araneae</taxon>
        <taxon>Araneomorphae</taxon>
        <taxon>Entelegynae</taxon>
        <taxon>Araneoidea</taxon>
        <taxon>Araneidae</taxon>
        <taxon>Araneus</taxon>
    </lineage>
</organism>
<sequence>MNETSVLEGEENRFRRYEKTPSERQYTKYLAWRVGVRQKYTRKLCFLKGNFWDCTSYKLERKLQNIIIFQSRILRNLDDYCNFDVFHDSEKDYGVTTFFQTKTT</sequence>
<protein>
    <submittedName>
        <fullName evidence="1">Uncharacterized protein</fullName>
    </submittedName>
</protein>